<dbReference type="RefSeq" id="WP_133901606.1">
    <property type="nucleotide sequence ID" value="NZ_SOCP01000002.1"/>
</dbReference>
<gene>
    <name evidence="2" type="ORF">CLV71_102423</name>
</gene>
<dbReference type="Pfam" id="PF24696">
    <property type="entry name" value="UGSC"/>
    <property type="match status" value="1"/>
</dbReference>
<evidence type="ECO:0000313" key="3">
    <source>
        <dbReference type="Proteomes" id="UP000294927"/>
    </source>
</evidence>
<evidence type="ECO:0000259" key="1">
    <source>
        <dbReference type="Pfam" id="PF24696"/>
    </source>
</evidence>
<organism evidence="2 3">
    <name type="scientific">Actinophytocola oryzae</name>
    <dbReference type="NCBI Taxonomy" id="502181"/>
    <lineage>
        <taxon>Bacteria</taxon>
        <taxon>Bacillati</taxon>
        <taxon>Actinomycetota</taxon>
        <taxon>Actinomycetes</taxon>
        <taxon>Pseudonocardiales</taxon>
        <taxon>Pseudonocardiaceae</taxon>
    </lineage>
</organism>
<keyword evidence="3" id="KW-1185">Reference proteome</keyword>
<sequence length="538" mass="56223">MATQVVDPRIPAPARPASLAPRRADLTGARILLFDNGKLAPDYGPYGAIFDVVEAALGGVEVRRHTDDLLRGTGERLREVARWVRDQDVAGVVFALGDWGVSQPTAIVASELERLGVPASVVTTEIGGRQALAAAKRLAPGLPVTTLTSLRSATYDEIAAETRTVLDDIIGGLTGDADALRKRFEARAIAAPAPADASGLVDLRGADPSAEFTDLMRESLLGDGFPLVAPTREKVDAFLAAAGKGADDAVWPAIAPRDTEVTAREVAAVAVAAGCRPRWAPVVFAAYEAMAAPEFRLFQAAITTHPGGTLVLVSGPDHERYGFAADRGSLGPGFEANATTGRAVALGYSFLLGAIPGGADLTAQGSPAEFSYCCAENLAESPWPGLHADLGHPDATTVTVLKCEGPHNILDQQSSDPGLLLGTVASSMATLGSNAAYVAGAETVLMLNPEHARLLASAGWSRRDVREFLFDAARNPREDLRGRGLAPIWPAWFDAADRVPVFPDPVSLLVAVVGGSGPASQVAIPWGYSRAITRTIPS</sequence>
<evidence type="ECO:0000313" key="2">
    <source>
        <dbReference type="EMBL" id="TDV56356.1"/>
    </source>
</evidence>
<dbReference type="InterPro" id="IPR057767">
    <property type="entry name" value="UGSC-like_dom"/>
</dbReference>
<proteinExistence type="predicted"/>
<feature type="domain" description="UGSC-like" evidence="1">
    <location>
        <begin position="4"/>
        <end position="174"/>
    </location>
</feature>
<protein>
    <recommendedName>
        <fullName evidence="1">UGSC-like domain-containing protein</fullName>
    </recommendedName>
</protein>
<name>A0A4R7W1D6_9PSEU</name>
<dbReference type="Proteomes" id="UP000294927">
    <property type="component" value="Unassembled WGS sequence"/>
</dbReference>
<dbReference type="EMBL" id="SOCP01000002">
    <property type="protein sequence ID" value="TDV56356.1"/>
    <property type="molecule type" value="Genomic_DNA"/>
</dbReference>
<reference evidence="2 3" key="1">
    <citation type="submission" date="2019-03" db="EMBL/GenBank/DDBJ databases">
        <title>Genomic Encyclopedia of Archaeal and Bacterial Type Strains, Phase II (KMG-II): from individual species to whole genera.</title>
        <authorList>
            <person name="Goeker M."/>
        </authorList>
    </citation>
    <scope>NUCLEOTIDE SEQUENCE [LARGE SCALE GENOMIC DNA]</scope>
    <source>
        <strain evidence="2 3">DSM 45499</strain>
    </source>
</reference>
<dbReference type="AlphaFoldDB" id="A0A4R7W1D6"/>
<comment type="caution">
    <text evidence="2">The sequence shown here is derived from an EMBL/GenBank/DDBJ whole genome shotgun (WGS) entry which is preliminary data.</text>
</comment>
<dbReference type="OrthoDB" id="5240640at2"/>
<accession>A0A4R7W1D6</accession>